<feature type="transmembrane region" description="Helical" evidence="1">
    <location>
        <begin position="6"/>
        <end position="23"/>
    </location>
</feature>
<comment type="caution">
    <text evidence="2">The sequence shown here is derived from an EMBL/GenBank/DDBJ whole genome shotgun (WGS) entry which is preliminary data.</text>
</comment>
<sequence>MLPNVLLAFLLNTGLLWLLLRWLPRMRVLPGVGRWVLPTLGLKVLSTGLSVLLLSEDAKYFLVWAARLSQQLWQAPEQWLPMLFTDAFVWGRWKLVFHGFSNTLFIIKLLSILNLASMGNALLNGLYLSLFSFVSGWELVRQLRLRWPAAVPGAGVVAFLLWPTVVYWTSGLTKESLLVGSGALVLALVMQLGYGSPTRPVVTVLVLLGACLLHFKMRYFFAVVLFGTLAGLALIRVAQQLGTARSRAAQVVLLLGLLAGGAWAASEVSPVFRANKFTSQLQRNYSDLLRTSRHRPHLEYPALQPTTASVVRHAPLAVAGALARPWPWEGGTGLYVVAGLENLGLLAVLVLAAVAVVRGRPGHLPFALVLALLVYCLVLAALLGLTTPNLGTLNRYRITFLPFLLLLALQNDYAARLLRRLGL</sequence>
<feature type="transmembrane region" description="Helical" evidence="1">
    <location>
        <begin position="149"/>
        <end position="170"/>
    </location>
</feature>
<dbReference type="EMBL" id="RWIU01000006">
    <property type="protein sequence ID" value="RSK41221.1"/>
    <property type="molecule type" value="Genomic_DNA"/>
</dbReference>
<evidence type="ECO:0008006" key="4">
    <source>
        <dbReference type="Google" id="ProtNLM"/>
    </source>
</evidence>
<evidence type="ECO:0000313" key="3">
    <source>
        <dbReference type="Proteomes" id="UP000270291"/>
    </source>
</evidence>
<reference evidence="2 3" key="1">
    <citation type="submission" date="2018-12" db="EMBL/GenBank/DDBJ databases">
        <authorList>
            <person name="Feng G."/>
            <person name="Zhu H."/>
        </authorList>
    </citation>
    <scope>NUCLEOTIDE SEQUENCE [LARGE SCALE GENOMIC DNA]</scope>
    <source>
        <strain evidence="2 3">LMG 26000</strain>
    </source>
</reference>
<feature type="transmembrane region" description="Helical" evidence="1">
    <location>
        <begin position="247"/>
        <end position="265"/>
    </location>
</feature>
<dbReference type="AlphaFoldDB" id="A0A3R9MUP4"/>
<accession>A0A3R9MUP4</accession>
<keyword evidence="1" id="KW-0812">Transmembrane</keyword>
<dbReference type="RefSeq" id="WP_125439843.1">
    <property type="nucleotide sequence ID" value="NZ_RWIU01000006.1"/>
</dbReference>
<feature type="transmembrane region" description="Helical" evidence="1">
    <location>
        <begin position="177"/>
        <end position="197"/>
    </location>
</feature>
<feature type="transmembrane region" description="Helical" evidence="1">
    <location>
        <begin position="120"/>
        <end position="137"/>
    </location>
</feature>
<name>A0A3R9MUP4_9BACT</name>
<feature type="transmembrane region" description="Helical" evidence="1">
    <location>
        <begin position="364"/>
        <end position="386"/>
    </location>
</feature>
<feature type="transmembrane region" description="Helical" evidence="1">
    <location>
        <begin position="334"/>
        <end position="357"/>
    </location>
</feature>
<dbReference type="Proteomes" id="UP000270291">
    <property type="component" value="Unassembled WGS sequence"/>
</dbReference>
<feature type="transmembrane region" description="Helical" evidence="1">
    <location>
        <begin position="217"/>
        <end position="235"/>
    </location>
</feature>
<organism evidence="2 3">
    <name type="scientific">Hymenobacter perfusus</name>
    <dbReference type="NCBI Taxonomy" id="1236770"/>
    <lineage>
        <taxon>Bacteria</taxon>
        <taxon>Pseudomonadati</taxon>
        <taxon>Bacteroidota</taxon>
        <taxon>Cytophagia</taxon>
        <taxon>Cytophagales</taxon>
        <taxon>Hymenobacteraceae</taxon>
        <taxon>Hymenobacter</taxon>
    </lineage>
</organism>
<keyword evidence="1" id="KW-1133">Transmembrane helix</keyword>
<proteinExistence type="predicted"/>
<evidence type="ECO:0000256" key="1">
    <source>
        <dbReference type="SAM" id="Phobius"/>
    </source>
</evidence>
<feature type="transmembrane region" description="Helical" evidence="1">
    <location>
        <begin position="398"/>
        <end position="418"/>
    </location>
</feature>
<gene>
    <name evidence="2" type="ORF">EI293_17510</name>
</gene>
<protein>
    <recommendedName>
        <fullName evidence="4">Glycosyltransferase RgtA/B/C/D-like domain-containing protein</fullName>
    </recommendedName>
</protein>
<keyword evidence="1" id="KW-0472">Membrane</keyword>
<evidence type="ECO:0000313" key="2">
    <source>
        <dbReference type="EMBL" id="RSK41221.1"/>
    </source>
</evidence>
<keyword evidence="3" id="KW-1185">Reference proteome</keyword>
<dbReference type="OrthoDB" id="876946at2"/>